<dbReference type="AlphaFoldDB" id="A0A1I4JBR4"/>
<reference evidence="2 3" key="1">
    <citation type="submission" date="2016-10" db="EMBL/GenBank/DDBJ databases">
        <authorList>
            <person name="de Groot N.N."/>
        </authorList>
    </citation>
    <scope>NUCLEOTIDE SEQUENCE [LARGE SCALE GENOMIC DNA]</scope>
    <source>
        <strain evidence="2 3">ATCC 43154</strain>
    </source>
</reference>
<keyword evidence="3" id="KW-1185">Reference proteome</keyword>
<feature type="signal peptide" evidence="1">
    <location>
        <begin position="1"/>
        <end position="31"/>
    </location>
</feature>
<gene>
    <name evidence="2" type="ORF">SAMN02982985_00913</name>
</gene>
<dbReference type="STRING" id="758825.SAMN02982985_00913"/>
<proteinExistence type="predicted"/>
<dbReference type="Proteomes" id="UP000199470">
    <property type="component" value="Unassembled WGS sequence"/>
</dbReference>
<accession>A0A1I4JBR4</accession>
<dbReference type="EMBL" id="FOTW01000006">
    <property type="protein sequence ID" value="SFL64022.1"/>
    <property type="molecule type" value="Genomic_DNA"/>
</dbReference>
<name>A0A1I4JBR4_9BURK</name>
<evidence type="ECO:0000256" key="1">
    <source>
        <dbReference type="SAM" id="SignalP"/>
    </source>
</evidence>
<evidence type="ECO:0000313" key="3">
    <source>
        <dbReference type="Proteomes" id="UP000199470"/>
    </source>
</evidence>
<organism evidence="2 3">
    <name type="scientific">Rugamonas rubra</name>
    <dbReference type="NCBI Taxonomy" id="758825"/>
    <lineage>
        <taxon>Bacteria</taxon>
        <taxon>Pseudomonadati</taxon>
        <taxon>Pseudomonadota</taxon>
        <taxon>Betaproteobacteria</taxon>
        <taxon>Burkholderiales</taxon>
        <taxon>Oxalobacteraceae</taxon>
        <taxon>Telluria group</taxon>
        <taxon>Rugamonas</taxon>
    </lineage>
</organism>
<feature type="chain" id="PRO_5011510262" description="DUF5666 domain-containing protein" evidence="1">
    <location>
        <begin position="32"/>
        <end position="167"/>
    </location>
</feature>
<protein>
    <recommendedName>
        <fullName evidence="4">DUF5666 domain-containing protein</fullName>
    </recommendedName>
</protein>
<evidence type="ECO:0008006" key="4">
    <source>
        <dbReference type="Google" id="ProtNLM"/>
    </source>
</evidence>
<keyword evidence="1" id="KW-0732">Signal</keyword>
<evidence type="ECO:0000313" key="2">
    <source>
        <dbReference type="EMBL" id="SFL64022.1"/>
    </source>
</evidence>
<sequence>MSFSTTLRYPAALAALAIAALAVLAAPAAQAQNGSGRKSASENISIGTMSVIVAPAGSVVGSIHGGPADASTGLALAGVGSAFIVQGVVQGVGDTVELIMTGVGSSAKLSVKLAGKTVNAVGVSVGSTVQVLSETTGTILVASGKVLAFIPNAIGEALLSQARVPAN</sequence>
<dbReference type="OrthoDB" id="5986644at2"/>
<dbReference type="RefSeq" id="WP_139236300.1">
    <property type="nucleotide sequence ID" value="NZ_FOTW01000006.1"/>
</dbReference>